<dbReference type="PROSITE" id="PS51900">
    <property type="entry name" value="CB"/>
    <property type="match status" value="1"/>
</dbReference>
<dbReference type="GO" id="GO:0003677">
    <property type="term" value="F:DNA binding"/>
    <property type="evidence" value="ECO:0007669"/>
    <property type="project" value="UniProtKB-UniRule"/>
</dbReference>
<dbReference type="InterPro" id="IPR050808">
    <property type="entry name" value="Phage_Integrase"/>
</dbReference>
<evidence type="ECO:0000256" key="6">
    <source>
        <dbReference type="SAM" id="MobiDB-lite"/>
    </source>
</evidence>
<keyword evidence="3 5" id="KW-0238">DNA-binding</keyword>
<dbReference type="PANTHER" id="PTHR30629">
    <property type="entry name" value="PROPHAGE INTEGRASE"/>
    <property type="match status" value="1"/>
</dbReference>
<feature type="compositionally biased region" description="Polar residues" evidence="6">
    <location>
        <begin position="481"/>
        <end position="490"/>
    </location>
</feature>
<dbReference type="AlphaFoldDB" id="B0T7J1"/>
<dbReference type="EMBL" id="CP000927">
    <property type="protein sequence ID" value="ABZ69729.1"/>
    <property type="molecule type" value="Genomic_DNA"/>
</dbReference>
<feature type="region of interest" description="Disordered" evidence="6">
    <location>
        <begin position="456"/>
        <end position="515"/>
    </location>
</feature>
<dbReference type="InterPro" id="IPR013762">
    <property type="entry name" value="Integrase-like_cat_sf"/>
</dbReference>
<reference evidence="8" key="1">
    <citation type="submission" date="2008-01" db="EMBL/GenBank/DDBJ databases">
        <title>Complete sequence of chromosome of Caulobacter sp. K31.</title>
        <authorList>
            <consortium name="US DOE Joint Genome Institute"/>
            <person name="Copeland A."/>
            <person name="Lucas S."/>
            <person name="Lapidus A."/>
            <person name="Barry K."/>
            <person name="Glavina del Rio T."/>
            <person name="Dalin E."/>
            <person name="Tice H."/>
            <person name="Pitluck S."/>
            <person name="Bruce D."/>
            <person name="Goodwin L."/>
            <person name="Thompson L.S."/>
            <person name="Brettin T."/>
            <person name="Detter J.C."/>
            <person name="Han C."/>
            <person name="Schmutz J."/>
            <person name="Larimer F."/>
            <person name="Land M."/>
            <person name="Hauser L."/>
            <person name="Kyrpides N."/>
            <person name="Kim E."/>
            <person name="Stephens C."/>
            <person name="Richardson P."/>
        </authorList>
    </citation>
    <scope>NUCLEOTIDE SEQUENCE [LARGE SCALE GENOMIC DNA]</scope>
    <source>
        <strain evidence="8">K31</strain>
    </source>
</reference>
<evidence type="ECO:0000256" key="1">
    <source>
        <dbReference type="ARBA" id="ARBA00008857"/>
    </source>
</evidence>
<dbReference type="Gene3D" id="1.10.150.130">
    <property type="match status" value="1"/>
</dbReference>
<evidence type="ECO:0000259" key="7">
    <source>
        <dbReference type="PROSITE" id="PS51900"/>
    </source>
</evidence>
<feature type="region of interest" description="Disordered" evidence="6">
    <location>
        <begin position="421"/>
        <end position="441"/>
    </location>
</feature>
<dbReference type="eggNOG" id="COG0582">
    <property type="taxonomic scope" value="Bacteria"/>
</dbReference>
<comment type="similarity">
    <text evidence="1">Belongs to the 'phage' integrase family.</text>
</comment>
<organism evidence="8">
    <name type="scientific">Caulobacter sp. (strain K31)</name>
    <dbReference type="NCBI Taxonomy" id="366602"/>
    <lineage>
        <taxon>Bacteria</taxon>
        <taxon>Pseudomonadati</taxon>
        <taxon>Pseudomonadota</taxon>
        <taxon>Alphaproteobacteria</taxon>
        <taxon>Caulobacterales</taxon>
        <taxon>Caulobacteraceae</taxon>
        <taxon>Caulobacter</taxon>
    </lineage>
</organism>
<keyword evidence="2" id="KW-0229">DNA integration</keyword>
<evidence type="ECO:0000256" key="5">
    <source>
        <dbReference type="PROSITE-ProRule" id="PRU01248"/>
    </source>
</evidence>
<proteinExistence type="inferred from homology"/>
<feature type="compositionally biased region" description="Pro residues" evidence="6">
    <location>
        <begin position="467"/>
        <end position="477"/>
    </location>
</feature>
<evidence type="ECO:0000256" key="4">
    <source>
        <dbReference type="ARBA" id="ARBA00023172"/>
    </source>
</evidence>
<feature type="domain" description="Core-binding (CB)" evidence="7">
    <location>
        <begin position="113"/>
        <end position="197"/>
    </location>
</feature>
<dbReference type="GO" id="GO:0015074">
    <property type="term" value="P:DNA integration"/>
    <property type="evidence" value="ECO:0007669"/>
    <property type="project" value="UniProtKB-KW"/>
</dbReference>
<evidence type="ECO:0000313" key="8">
    <source>
        <dbReference type="EMBL" id="ABZ69729.1"/>
    </source>
</evidence>
<dbReference type="PANTHER" id="PTHR30629:SF2">
    <property type="entry name" value="PROPHAGE INTEGRASE INTS-RELATED"/>
    <property type="match status" value="1"/>
</dbReference>
<dbReference type="InterPro" id="IPR010998">
    <property type="entry name" value="Integrase_recombinase_N"/>
</dbReference>
<dbReference type="HOGENOM" id="CLU_027562_49_0_5"/>
<dbReference type="InterPro" id="IPR044068">
    <property type="entry name" value="CB"/>
</dbReference>
<accession>B0T7J1</accession>
<dbReference type="GO" id="GO:0006310">
    <property type="term" value="P:DNA recombination"/>
    <property type="evidence" value="ECO:0007669"/>
    <property type="project" value="UniProtKB-KW"/>
</dbReference>
<name>B0T7J1_CAUSK</name>
<protein>
    <submittedName>
        <fullName evidence="8">Integrase family protein</fullName>
    </submittedName>
</protein>
<dbReference type="KEGG" id="cak:Caul_0596"/>
<gene>
    <name evidence="8" type="ordered locus">Caul_0596</name>
</gene>
<dbReference type="SUPFAM" id="SSF56349">
    <property type="entry name" value="DNA breaking-rejoining enzymes"/>
    <property type="match status" value="1"/>
</dbReference>
<keyword evidence="4" id="KW-0233">DNA recombination</keyword>
<dbReference type="InterPro" id="IPR011010">
    <property type="entry name" value="DNA_brk_join_enz"/>
</dbReference>
<evidence type="ECO:0000256" key="2">
    <source>
        <dbReference type="ARBA" id="ARBA00022908"/>
    </source>
</evidence>
<evidence type="ECO:0000256" key="3">
    <source>
        <dbReference type="ARBA" id="ARBA00023125"/>
    </source>
</evidence>
<dbReference type="Gene3D" id="1.10.443.10">
    <property type="entry name" value="Intergrase catalytic core"/>
    <property type="match status" value="1"/>
</dbReference>
<dbReference type="STRING" id="366602.Caul_0596"/>
<sequence length="515" mass="57931">MTVQRVYLNDKNVFQFPLAAEGRYIVRDDDLRGFFLIVGRRRKSFTVQSEHWSNGKRVCKTVLVGHAGDMTTREARTQAKLILAQIANGELQNSQSKGAAGTTTPASLPTHGVTLRQAWARYLTAHLERKERSPATIKGYADHIERVLSDWLDLPLQVLGENPVMVAERHDRMSKDNGPSAANGAMRTLRAIYNHARKSHRELPPENPTLAVDWNRERRRNTAMGVEDLPTWFAQARLMRHPIRREFHLLTLLSGSRPGALLQARVEHINWKDRILHIPRPKGGADRAFDIPLSRPMIRCLIRAMRASRILFPDQAQEWVFAGDSQDGHMVEHKEARTVLSKWGNDLRQTYRTIGQASGLSDVDMHLLMNHSLPGVNAGYITRAKLLRGHLRATQESLSKMMIDASGIEGAVWPFLAARKLGDPVRDPTPPDPRSKRAREERFWAFDAPRLLKAAMRKAELAAASQPPEPPPPPPTAAPQVSRSQTNGETEPQHQPRPAPPAPPHRDPVRSLLTM</sequence>